<feature type="compositionally biased region" description="Acidic residues" evidence="1">
    <location>
        <begin position="315"/>
        <end position="326"/>
    </location>
</feature>
<proteinExistence type="predicted"/>
<comment type="caution">
    <text evidence="2">The sequence shown here is derived from an EMBL/GenBank/DDBJ whole genome shotgun (WGS) entry which is preliminary data.</text>
</comment>
<evidence type="ECO:0000313" key="2">
    <source>
        <dbReference type="EMBL" id="KAK3326487.1"/>
    </source>
</evidence>
<organism evidence="2 3">
    <name type="scientific">Apodospora peruviana</name>
    <dbReference type="NCBI Taxonomy" id="516989"/>
    <lineage>
        <taxon>Eukaryota</taxon>
        <taxon>Fungi</taxon>
        <taxon>Dikarya</taxon>
        <taxon>Ascomycota</taxon>
        <taxon>Pezizomycotina</taxon>
        <taxon>Sordariomycetes</taxon>
        <taxon>Sordariomycetidae</taxon>
        <taxon>Sordariales</taxon>
        <taxon>Lasiosphaeriaceae</taxon>
        <taxon>Apodospora</taxon>
    </lineage>
</organism>
<sequence>MGLRLYQAPVESDIQSRPTAEKSPAQARSIIRRSRLSRNSERERRRRLIVGLEPRRRSPPLDAPTGTSVLGDTTGASGNPEGGRHALRDMAGRMGILDERVVAMFGERWAHLHAESNSPLRDDQDHDPSPLSAMAVEPEFYNRRRRAPPAEPYTITEPYAMSNMRSTQAPNRLPRNPPRPSAGVRIRRTMRPREASPPFGADLTEMMNFDRSHNLNRRRGETQPPHESAPLDGLGDRNRSLSPEGDHAWDTLLSTLTPDPQPPSVGTSFASSSAVASATASQSAATRSSATSFTGPDTIEESAFEPPCESGCENSDTEGDEGDEAEQNPLTRFPSGLGGNRRSYADVTRNNGPEDPLELLGDITSLQLIVRTLASRDDIPDEWWSEVGFIRNLPREASTN</sequence>
<reference evidence="2" key="1">
    <citation type="journal article" date="2023" name="Mol. Phylogenet. Evol.">
        <title>Genome-scale phylogeny and comparative genomics of the fungal order Sordariales.</title>
        <authorList>
            <person name="Hensen N."/>
            <person name="Bonometti L."/>
            <person name="Westerberg I."/>
            <person name="Brannstrom I.O."/>
            <person name="Guillou S."/>
            <person name="Cros-Aarteil S."/>
            <person name="Calhoun S."/>
            <person name="Haridas S."/>
            <person name="Kuo A."/>
            <person name="Mondo S."/>
            <person name="Pangilinan J."/>
            <person name="Riley R."/>
            <person name="LaButti K."/>
            <person name="Andreopoulos B."/>
            <person name="Lipzen A."/>
            <person name="Chen C."/>
            <person name="Yan M."/>
            <person name="Daum C."/>
            <person name="Ng V."/>
            <person name="Clum A."/>
            <person name="Steindorff A."/>
            <person name="Ohm R.A."/>
            <person name="Martin F."/>
            <person name="Silar P."/>
            <person name="Natvig D.O."/>
            <person name="Lalanne C."/>
            <person name="Gautier V."/>
            <person name="Ament-Velasquez S.L."/>
            <person name="Kruys A."/>
            <person name="Hutchinson M.I."/>
            <person name="Powell A.J."/>
            <person name="Barry K."/>
            <person name="Miller A.N."/>
            <person name="Grigoriev I.V."/>
            <person name="Debuchy R."/>
            <person name="Gladieux P."/>
            <person name="Hiltunen Thoren M."/>
            <person name="Johannesson H."/>
        </authorList>
    </citation>
    <scope>NUCLEOTIDE SEQUENCE</scope>
    <source>
        <strain evidence="2">CBS 118394</strain>
    </source>
</reference>
<keyword evidence="3" id="KW-1185">Reference proteome</keyword>
<protein>
    <submittedName>
        <fullName evidence="2">Uncharacterized protein</fullName>
    </submittedName>
</protein>
<evidence type="ECO:0000313" key="3">
    <source>
        <dbReference type="Proteomes" id="UP001283341"/>
    </source>
</evidence>
<dbReference type="EMBL" id="JAUEDM010000002">
    <property type="protein sequence ID" value="KAK3326487.1"/>
    <property type="molecule type" value="Genomic_DNA"/>
</dbReference>
<reference evidence="2" key="2">
    <citation type="submission" date="2023-06" db="EMBL/GenBank/DDBJ databases">
        <authorList>
            <consortium name="Lawrence Berkeley National Laboratory"/>
            <person name="Haridas S."/>
            <person name="Hensen N."/>
            <person name="Bonometti L."/>
            <person name="Westerberg I."/>
            <person name="Brannstrom I.O."/>
            <person name="Guillou S."/>
            <person name="Cros-Aarteil S."/>
            <person name="Calhoun S."/>
            <person name="Kuo A."/>
            <person name="Mondo S."/>
            <person name="Pangilinan J."/>
            <person name="Riley R."/>
            <person name="Labutti K."/>
            <person name="Andreopoulos B."/>
            <person name="Lipzen A."/>
            <person name="Chen C."/>
            <person name="Yanf M."/>
            <person name="Daum C."/>
            <person name="Ng V."/>
            <person name="Clum A."/>
            <person name="Steindorff A."/>
            <person name="Ohm R."/>
            <person name="Martin F."/>
            <person name="Silar P."/>
            <person name="Natvig D."/>
            <person name="Lalanne C."/>
            <person name="Gautier V."/>
            <person name="Ament-Velasquez S.L."/>
            <person name="Kruys A."/>
            <person name="Hutchinson M.I."/>
            <person name="Powell A.J."/>
            <person name="Barry K."/>
            <person name="Miller A.N."/>
            <person name="Grigoriev I.V."/>
            <person name="Debuchy R."/>
            <person name="Gladieux P."/>
            <person name="Thoren M.H."/>
            <person name="Johannesson H."/>
        </authorList>
    </citation>
    <scope>NUCLEOTIDE SEQUENCE</scope>
    <source>
        <strain evidence="2">CBS 118394</strain>
    </source>
</reference>
<feature type="compositionally biased region" description="Basic and acidic residues" evidence="1">
    <location>
        <begin position="234"/>
        <end position="249"/>
    </location>
</feature>
<feature type="region of interest" description="Disordered" evidence="1">
    <location>
        <begin position="116"/>
        <end position="356"/>
    </location>
</feature>
<feature type="compositionally biased region" description="Basic and acidic residues" evidence="1">
    <location>
        <begin position="208"/>
        <end position="221"/>
    </location>
</feature>
<dbReference type="AlphaFoldDB" id="A0AAE0IKL2"/>
<accession>A0AAE0IKL2</accession>
<gene>
    <name evidence="2" type="ORF">B0H66DRAFT_162074</name>
</gene>
<name>A0AAE0IKL2_9PEZI</name>
<evidence type="ECO:0000256" key="1">
    <source>
        <dbReference type="SAM" id="MobiDB-lite"/>
    </source>
</evidence>
<feature type="compositionally biased region" description="Low complexity" evidence="1">
    <location>
        <begin position="264"/>
        <end position="295"/>
    </location>
</feature>
<feature type="region of interest" description="Disordered" evidence="1">
    <location>
        <begin position="1"/>
        <end position="86"/>
    </location>
</feature>
<dbReference type="Proteomes" id="UP001283341">
    <property type="component" value="Unassembled WGS sequence"/>
</dbReference>
<feature type="compositionally biased region" description="Basic and acidic residues" evidence="1">
    <location>
        <begin position="116"/>
        <end position="128"/>
    </location>
</feature>
<feature type="compositionally biased region" description="Polar residues" evidence="1">
    <location>
        <begin position="65"/>
        <end position="77"/>
    </location>
</feature>